<name>A0AAU7QEW3_9GAMM</name>
<protein>
    <submittedName>
        <fullName evidence="1">Uncharacterized protein</fullName>
    </submittedName>
</protein>
<dbReference type="EMBL" id="CP157947">
    <property type="protein sequence ID" value="XBS71633.1"/>
    <property type="molecule type" value="Genomic_DNA"/>
</dbReference>
<dbReference type="AlphaFoldDB" id="A0AAU7QEW3"/>
<evidence type="ECO:0000313" key="1">
    <source>
        <dbReference type="EMBL" id="XBS71633.1"/>
    </source>
</evidence>
<gene>
    <name evidence="1" type="ORF">ABK905_12435</name>
</gene>
<organism evidence="1">
    <name type="scientific">Acerihabitans sp. KWT182</name>
    <dbReference type="NCBI Taxonomy" id="3157919"/>
    <lineage>
        <taxon>Bacteria</taxon>
        <taxon>Pseudomonadati</taxon>
        <taxon>Pseudomonadota</taxon>
        <taxon>Gammaproteobacteria</taxon>
        <taxon>Enterobacterales</taxon>
        <taxon>Pectobacteriaceae</taxon>
        <taxon>Acerihabitans</taxon>
    </lineage>
</organism>
<reference evidence="1" key="1">
    <citation type="submission" date="2024-06" db="EMBL/GenBank/DDBJ databases">
        <authorList>
            <person name="Coelho C."/>
            <person name="Bento M."/>
            <person name="Garcia E."/>
            <person name="Camelo A."/>
            <person name="Brandao I."/>
            <person name="Espirito Santo C."/>
            <person name="Trovao J."/>
            <person name="Verissimo A."/>
            <person name="Costa J."/>
            <person name="Tiago I."/>
        </authorList>
    </citation>
    <scope>NUCLEOTIDE SEQUENCE</scope>
    <source>
        <strain evidence="1">KWT182</strain>
    </source>
</reference>
<sequence>MNLSTNHSVNTSSAIDQFDSQLYMRQLDKMPTSKEAACNADKLTSLVNELKLVQNRHAGTVQTSSNVVYINHFLNFFTLNESSLFPSLHKDDSHKITGNKLQTALQSVGIIKNDDGVKNAMSQERFHDLNNEVCILQGWLVSRILASGGNINLPKDY</sequence>
<accession>A0AAU7QEW3</accession>
<proteinExistence type="predicted"/>